<feature type="binding site" evidence="4">
    <location>
        <begin position="109"/>
        <end position="110"/>
    </location>
    <ligand>
        <name>S-adenosyl-L-methionine</name>
        <dbReference type="ChEBI" id="CHEBI:59789"/>
    </ligand>
</feature>
<dbReference type="PANTHER" id="PTHR10509:SF14">
    <property type="entry name" value="CAFFEOYL-COA O-METHYLTRANSFERASE 3-RELATED"/>
    <property type="match status" value="1"/>
</dbReference>
<dbReference type="RefSeq" id="WP_217066718.1">
    <property type="nucleotide sequence ID" value="NZ_JAHQCS010000101.1"/>
</dbReference>
<dbReference type="InterPro" id="IPR002935">
    <property type="entry name" value="SAM_O-MeTrfase"/>
</dbReference>
<evidence type="ECO:0000313" key="7">
    <source>
        <dbReference type="Proteomes" id="UP000784880"/>
    </source>
</evidence>
<dbReference type="InterPro" id="IPR043675">
    <property type="entry name" value="TrmR_methyltr"/>
</dbReference>
<dbReference type="PROSITE" id="PS51682">
    <property type="entry name" value="SAM_OMT_I"/>
    <property type="match status" value="1"/>
</dbReference>
<dbReference type="EC" id="2.1.1.-" evidence="4"/>
<sequence>MDIDEYINKLLPEINDPLTIEMEQYAQKHQVPIMEPAGIALLLQVLEIHQPKKILEVGTAIGYSAIRMAKRLTDSTIVTLERDLERIQLAKQHIEKAGLENRIVILEGDALELESAVSDFGPFDIVFIDAAKGQYERFFDMYEPMVCKGGLIISDNVLFKGIVSGEKPAPHKRLEGMANKLRGYNERLMRDTRFSSMIYPVGDGVMVSIKKSASA</sequence>
<name>A0ABS6JFV6_9BACI</name>
<feature type="binding site" evidence="4">
    <location>
        <position position="156"/>
    </location>
    <ligand>
        <name>Mg(2+)</name>
        <dbReference type="ChEBI" id="CHEBI:18420"/>
    </ligand>
</feature>
<comment type="function">
    <text evidence="4">Catalyzes the methylation of 5-hydroxyuridine (ho5U) to form 5-methoxyuridine (mo5U) at position 34 in tRNAs.</text>
</comment>
<evidence type="ECO:0000256" key="2">
    <source>
        <dbReference type="ARBA" id="ARBA00022679"/>
    </source>
</evidence>
<keyword evidence="4" id="KW-0460">Magnesium</keyword>
<dbReference type="EMBL" id="JAHQCS010000101">
    <property type="protein sequence ID" value="MBU9712544.1"/>
    <property type="molecule type" value="Genomic_DNA"/>
</dbReference>
<protein>
    <recommendedName>
        <fullName evidence="4">tRNA 5-hydroxyuridine methyltransferase</fullName>
        <ecNumber evidence="4">2.1.1.-</ecNumber>
    </recommendedName>
    <alternativeName>
        <fullName evidence="4">ho5U methyltransferase</fullName>
    </alternativeName>
</protein>
<accession>A0ABS6JFV6</accession>
<feature type="binding site" evidence="4">
    <location>
        <position position="155"/>
    </location>
    <ligand>
        <name>Mg(2+)</name>
        <dbReference type="ChEBI" id="CHEBI:18420"/>
    </ligand>
</feature>
<evidence type="ECO:0000256" key="4">
    <source>
        <dbReference type="HAMAP-Rule" id="MF_02217"/>
    </source>
</evidence>
<feature type="binding site" evidence="4">
    <location>
        <position position="129"/>
    </location>
    <ligand>
        <name>Mg(2+)</name>
        <dbReference type="ChEBI" id="CHEBI:18420"/>
    </ligand>
</feature>
<keyword evidence="2 4" id="KW-0808">Transferase</keyword>
<evidence type="ECO:0000256" key="3">
    <source>
        <dbReference type="ARBA" id="ARBA00022691"/>
    </source>
</evidence>
<proteinExistence type="inferred from homology"/>
<evidence type="ECO:0000313" key="6">
    <source>
        <dbReference type="EMBL" id="MBU9712544.1"/>
    </source>
</evidence>
<reference evidence="6 7" key="1">
    <citation type="submission" date="2021-06" db="EMBL/GenBank/DDBJ databases">
        <title>Bacillus sp. RD4P76, an endophyte from a halophyte.</title>
        <authorList>
            <person name="Sun J.-Q."/>
        </authorList>
    </citation>
    <scope>NUCLEOTIDE SEQUENCE [LARGE SCALE GENOMIC DNA]</scope>
    <source>
        <strain evidence="6 7">CGMCC 1.15917</strain>
    </source>
</reference>
<dbReference type="CDD" id="cd02440">
    <property type="entry name" value="AdoMet_MTases"/>
    <property type="match status" value="1"/>
</dbReference>
<feature type="binding site" evidence="4">
    <location>
        <position position="129"/>
    </location>
    <ligand>
        <name>S-adenosyl-L-methionine</name>
        <dbReference type="ChEBI" id="CHEBI:59789"/>
    </ligand>
</feature>
<feature type="coiled-coil region" evidence="5">
    <location>
        <begin position="77"/>
        <end position="116"/>
    </location>
</feature>
<comment type="catalytic activity">
    <reaction evidence="4">
        <text>5-hydroxyuridine(34) in tRNA + S-adenosyl-L-methionine = 5-methoxyuridine(34) in tRNA + S-adenosyl-L-homocysteine + H(+)</text>
        <dbReference type="Rhea" id="RHEA:60524"/>
        <dbReference type="Rhea" id="RHEA-COMP:13381"/>
        <dbReference type="Rhea" id="RHEA-COMP:15591"/>
        <dbReference type="ChEBI" id="CHEBI:15378"/>
        <dbReference type="ChEBI" id="CHEBI:57856"/>
        <dbReference type="ChEBI" id="CHEBI:59789"/>
        <dbReference type="ChEBI" id="CHEBI:136877"/>
        <dbReference type="ChEBI" id="CHEBI:143860"/>
    </reaction>
</comment>
<keyword evidence="5" id="KW-0175">Coiled coil</keyword>
<dbReference type="Pfam" id="PF01596">
    <property type="entry name" value="Methyltransf_3"/>
    <property type="match status" value="1"/>
</dbReference>
<feature type="binding site" evidence="4">
    <location>
        <position position="64"/>
    </location>
    <ligand>
        <name>S-adenosyl-L-methionine</name>
        <dbReference type="ChEBI" id="CHEBI:59789"/>
    </ligand>
</feature>
<gene>
    <name evidence="4" type="primary">trmR</name>
    <name evidence="6" type="ORF">KS419_12405</name>
</gene>
<dbReference type="HAMAP" id="MF_02217">
    <property type="entry name" value="TrmR_methyltr"/>
    <property type="match status" value="1"/>
</dbReference>
<feature type="binding site" evidence="4">
    <location>
        <position position="81"/>
    </location>
    <ligand>
        <name>S-adenosyl-L-methionine</name>
        <dbReference type="ChEBI" id="CHEBI:59789"/>
    </ligand>
</feature>
<keyword evidence="4" id="KW-0819">tRNA processing</keyword>
<keyword evidence="1 4" id="KW-0489">Methyltransferase</keyword>
<comment type="similarity">
    <text evidence="4">Belongs to the class I-like SAM-binding methyltransferase superfamily. Cation-dependent O-methyltransferase family.</text>
</comment>
<feature type="binding site" evidence="4">
    <location>
        <position position="34"/>
    </location>
    <ligand>
        <name>S-adenosyl-L-methionine</name>
        <dbReference type="ChEBI" id="CHEBI:59789"/>
    </ligand>
</feature>
<dbReference type="InterPro" id="IPR050362">
    <property type="entry name" value="Cation-dep_OMT"/>
</dbReference>
<comment type="subunit">
    <text evidence="4">Homodimer.</text>
</comment>
<dbReference type="PANTHER" id="PTHR10509">
    <property type="entry name" value="O-METHYLTRANSFERASE-RELATED"/>
    <property type="match status" value="1"/>
</dbReference>
<organism evidence="6 7">
    <name type="scientific">Evansella tamaricis</name>
    <dbReference type="NCBI Taxonomy" id="2069301"/>
    <lineage>
        <taxon>Bacteria</taxon>
        <taxon>Bacillati</taxon>
        <taxon>Bacillota</taxon>
        <taxon>Bacilli</taxon>
        <taxon>Bacillales</taxon>
        <taxon>Bacillaceae</taxon>
        <taxon>Evansella</taxon>
    </lineage>
</organism>
<keyword evidence="3 4" id="KW-0949">S-adenosyl-L-methionine</keyword>
<evidence type="ECO:0000256" key="5">
    <source>
        <dbReference type="SAM" id="Coils"/>
    </source>
</evidence>
<dbReference type="Proteomes" id="UP000784880">
    <property type="component" value="Unassembled WGS sequence"/>
</dbReference>
<comment type="caution">
    <text evidence="6">The sequence shown here is derived from an EMBL/GenBank/DDBJ whole genome shotgun (WGS) entry which is preliminary data.</text>
</comment>
<evidence type="ECO:0000256" key="1">
    <source>
        <dbReference type="ARBA" id="ARBA00022603"/>
    </source>
</evidence>
<keyword evidence="4" id="KW-0479">Metal-binding</keyword>
<keyword evidence="7" id="KW-1185">Reference proteome</keyword>